<dbReference type="EMBL" id="HBUE01058409">
    <property type="protein sequence ID" value="CAG6467409.1"/>
    <property type="molecule type" value="Transcribed_RNA"/>
</dbReference>
<dbReference type="AlphaFoldDB" id="A0A8D8B151"/>
<name>A0A8D8B151_CULPI</name>
<evidence type="ECO:0000313" key="1">
    <source>
        <dbReference type="EMBL" id="CAG6467409.1"/>
    </source>
</evidence>
<accession>A0A8D8B151</accession>
<proteinExistence type="predicted"/>
<sequence>MVWGRSWWVSTAATSWRRSSGRVVMNLVRRWNRDWCWAAKWVRMRLRRSSEMRGYSPVAADCSHRLLTSWRRSSGSTERKRFSRSRWNSLWEVMCSRIWSRSSGDHSGRVPVAWD</sequence>
<protein>
    <submittedName>
        <fullName evidence="1">(northern house mosquito) hypothetical protein</fullName>
    </submittedName>
</protein>
<organism evidence="1">
    <name type="scientific">Culex pipiens</name>
    <name type="common">House mosquito</name>
    <dbReference type="NCBI Taxonomy" id="7175"/>
    <lineage>
        <taxon>Eukaryota</taxon>
        <taxon>Metazoa</taxon>
        <taxon>Ecdysozoa</taxon>
        <taxon>Arthropoda</taxon>
        <taxon>Hexapoda</taxon>
        <taxon>Insecta</taxon>
        <taxon>Pterygota</taxon>
        <taxon>Neoptera</taxon>
        <taxon>Endopterygota</taxon>
        <taxon>Diptera</taxon>
        <taxon>Nematocera</taxon>
        <taxon>Culicoidea</taxon>
        <taxon>Culicidae</taxon>
        <taxon>Culicinae</taxon>
        <taxon>Culicini</taxon>
        <taxon>Culex</taxon>
        <taxon>Culex</taxon>
    </lineage>
</organism>
<reference evidence="1" key="1">
    <citation type="submission" date="2021-05" db="EMBL/GenBank/DDBJ databases">
        <authorList>
            <person name="Alioto T."/>
            <person name="Alioto T."/>
            <person name="Gomez Garrido J."/>
        </authorList>
    </citation>
    <scope>NUCLEOTIDE SEQUENCE</scope>
</reference>